<dbReference type="Proteomes" id="UP000094526">
    <property type="component" value="Unassembled WGS sequence"/>
</dbReference>
<organism evidence="3 4">
    <name type="scientific">Cladophialophora carrionii</name>
    <dbReference type="NCBI Taxonomy" id="86049"/>
    <lineage>
        <taxon>Eukaryota</taxon>
        <taxon>Fungi</taxon>
        <taxon>Dikarya</taxon>
        <taxon>Ascomycota</taxon>
        <taxon>Pezizomycotina</taxon>
        <taxon>Eurotiomycetes</taxon>
        <taxon>Chaetothyriomycetidae</taxon>
        <taxon>Chaetothyriales</taxon>
        <taxon>Herpotrichiellaceae</taxon>
        <taxon>Cladophialophora</taxon>
    </lineage>
</organism>
<evidence type="ECO:0000313" key="3">
    <source>
        <dbReference type="EMBL" id="OCT49403.1"/>
    </source>
</evidence>
<sequence length="255" mass="28291">MADTSFESAAAPRYIIPPHRGHESSGINSLEIGNTPTTPTKPGRSGTTKGESSIGTNTNTSSVVDKPRYAVPESFKEETLICQFKKELPHSLKMIDTDYHLNFFRAELVNQLGQMNTQVSRKPSSKPEYVLDTGASIAFITALAITIERLEKPHPGVNSSVRNTQLERLLEFLDEDYAATTGSDTRHHEALKKYPGIRNTILWALETLRGRLNKLKEPTHATTPVSKDRAITEWLFFCAMVSLLVGMLYCIGQGL</sequence>
<dbReference type="OrthoDB" id="4153055at2759"/>
<name>A0A1C1CLN0_9EURO</name>
<evidence type="ECO:0000313" key="4">
    <source>
        <dbReference type="Proteomes" id="UP000094526"/>
    </source>
</evidence>
<keyword evidence="4" id="KW-1185">Reference proteome</keyword>
<keyword evidence="2" id="KW-0472">Membrane</keyword>
<feature type="compositionally biased region" description="Polar residues" evidence="1">
    <location>
        <begin position="25"/>
        <end position="63"/>
    </location>
</feature>
<comment type="caution">
    <text evidence="3">The sequence shown here is derived from an EMBL/GenBank/DDBJ whole genome shotgun (WGS) entry which is preliminary data.</text>
</comment>
<dbReference type="VEuPathDB" id="FungiDB:CLCR_05100"/>
<protein>
    <submittedName>
        <fullName evidence="3">Uncharacterized protein</fullName>
    </submittedName>
</protein>
<feature type="transmembrane region" description="Helical" evidence="2">
    <location>
        <begin position="234"/>
        <end position="252"/>
    </location>
</feature>
<evidence type="ECO:0000256" key="2">
    <source>
        <dbReference type="SAM" id="Phobius"/>
    </source>
</evidence>
<feature type="region of interest" description="Disordered" evidence="1">
    <location>
        <begin position="1"/>
        <end position="65"/>
    </location>
</feature>
<dbReference type="EMBL" id="LGRB01000011">
    <property type="protein sequence ID" value="OCT49403.1"/>
    <property type="molecule type" value="Genomic_DNA"/>
</dbReference>
<keyword evidence="2" id="KW-0812">Transmembrane</keyword>
<evidence type="ECO:0000256" key="1">
    <source>
        <dbReference type="SAM" id="MobiDB-lite"/>
    </source>
</evidence>
<keyword evidence="2" id="KW-1133">Transmembrane helix</keyword>
<gene>
    <name evidence="3" type="ORF">CLCR_05100</name>
</gene>
<accession>A0A1C1CLN0</accession>
<reference evidence="4" key="1">
    <citation type="submission" date="2015-07" db="EMBL/GenBank/DDBJ databases">
        <authorList>
            <person name="Teixeira M.M."/>
            <person name="Souza R.C."/>
            <person name="Almeida L.G."/>
            <person name="Vicente V.A."/>
            <person name="de Hoog S."/>
            <person name="Bocca A.L."/>
            <person name="de Almeida S.R."/>
            <person name="Vasconcelos A.T."/>
            <person name="Felipe M.S."/>
        </authorList>
    </citation>
    <scope>NUCLEOTIDE SEQUENCE [LARGE SCALE GENOMIC DNA]</scope>
    <source>
        <strain evidence="4">KSF</strain>
    </source>
</reference>
<dbReference type="VEuPathDB" id="FungiDB:G647_03318"/>
<proteinExistence type="predicted"/>
<dbReference type="AlphaFoldDB" id="A0A1C1CLN0"/>